<protein>
    <submittedName>
        <fullName evidence="1">3-hydroxyacyl- protein</fullName>
    </submittedName>
</protein>
<dbReference type="EMBL" id="BSXG01000006">
    <property type="protein sequence ID" value="GME23349.1"/>
    <property type="molecule type" value="Genomic_DNA"/>
</dbReference>
<accession>A0ACB5RS74</accession>
<organism evidence="1 2">
    <name type="scientific">Neofusicoccum parvum</name>
    <dbReference type="NCBI Taxonomy" id="310453"/>
    <lineage>
        <taxon>Eukaryota</taxon>
        <taxon>Fungi</taxon>
        <taxon>Dikarya</taxon>
        <taxon>Ascomycota</taxon>
        <taxon>Pezizomycotina</taxon>
        <taxon>Dothideomycetes</taxon>
        <taxon>Dothideomycetes incertae sedis</taxon>
        <taxon>Botryosphaeriales</taxon>
        <taxon>Botryosphaeriaceae</taxon>
        <taxon>Neofusicoccum</taxon>
    </lineage>
</organism>
<dbReference type="Proteomes" id="UP001165186">
    <property type="component" value="Unassembled WGS sequence"/>
</dbReference>
<name>A0ACB5RS74_9PEZI</name>
<sequence length="310" mass="31606">MSSGSPYIIDPSSHANLKGKVVVVSGAANGIGAALTRALHAHGASIALGDTDSAAGTALAASLPGTLFAATDVTSYASVVALFRSARAAFGRVDGAVACAGVLERGAWFTKADGVGALDVAAVEEGPGSEGTVGVNLMGALYFARVAAGYLAEGEGEGVRDRDRALVLVSSAAGFRESPGLPVYQTTKTAILGLNRNLSLTLHPSTGIRTNVILPAMTETGMVGPAAAAFRAAGLAVNTADEVAAYMVDVLARPTRNGRPLNGLAVYVEGARGWEIEEGLKATMPQWLGEEPTARIEEDARVVAAEMWAK</sequence>
<reference evidence="1" key="1">
    <citation type="submission" date="2024-09" db="EMBL/GenBank/DDBJ databases">
        <title>Draft Genome Sequences of Neofusicoccum parvum.</title>
        <authorList>
            <person name="Ashida A."/>
            <person name="Camagna M."/>
            <person name="Tanaka A."/>
            <person name="Takemoto D."/>
        </authorList>
    </citation>
    <scope>NUCLEOTIDE SEQUENCE</scope>
    <source>
        <strain evidence="1">PPO83</strain>
    </source>
</reference>
<evidence type="ECO:0000313" key="2">
    <source>
        <dbReference type="Proteomes" id="UP001165186"/>
    </source>
</evidence>
<keyword evidence="2" id="KW-1185">Reference proteome</keyword>
<comment type="caution">
    <text evidence="1">The sequence shown here is derived from an EMBL/GenBank/DDBJ whole genome shotgun (WGS) entry which is preliminary data.</text>
</comment>
<evidence type="ECO:0000313" key="1">
    <source>
        <dbReference type="EMBL" id="GME23349.1"/>
    </source>
</evidence>
<gene>
    <name evidence="1" type="primary">g5836</name>
    <name evidence="1" type="ORF">NpPPO83_00005836</name>
</gene>
<proteinExistence type="predicted"/>